<feature type="compositionally biased region" description="Low complexity" evidence="1">
    <location>
        <begin position="135"/>
        <end position="148"/>
    </location>
</feature>
<dbReference type="OrthoDB" id="6270329at2759"/>
<evidence type="ECO:0000256" key="2">
    <source>
        <dbReference type="SAM" id="SignalP"/>
    </source>
</evidence>
<sequence>MRAGWMMTGTTFWMTCTWTCWRSSTTRPCNSQLACCSRRSTTKTVGPQIQPPSCPTSTRRTAVWGGPTRAPVMTRARSKRTMATTPPHPPTRWRGRGSSPAARTPWAAATCPSATSLSFRPTARTPTTWGSRWTSASASASSWSSSAR</sequence>
<protein>
    <submittedName>
        <fullName evidence="3">Alternative protein PDZRN3</fullName>
    </submittedName>
</protein>
<dbReference type="ChiTaRS" id="PDZRN3">
    <property type="organism name" value="human"/>
</dbReference>
<organism evidence="3">
    <name type="scientific">Homo sapiens</name>
    <name type="common">Human</name>
    <dbReference type="NCBI Taxonomy" id="9606"/>
    <lineage>
        <taxon>Eukaryota</taxon>
        <taxon>Metazoa</taxon>
        <taxon>Chordata</taxon>
        <taxon>Craniata</taxon>
        <taxon>Vertebrata</taxon>
        <taxon>Euteleostomi</taxon>
        <taxon>Mammalia</taxon>
        <taxon>Eutheria</taxon>
        <taxon>Euarchontoglires</taxon>
        <taxon>Primates</taxon>
        <taxon>Haplorrhini</taxon>
        <taxon>Catarrhini</taxon>
        <taxon>Hominidae</taxon>
        <taxon>Homo</taxon>
    </lineage>
</organism>
<name>L8E852_HUMAN</name>
<reference evidence="3" key="1">
    <citation type="journal article" date="2013" name="PLoS ONE">
        <title>Direct detection of alternative open reading frames translation products in human significantly expands the proteome.</title>
        <authorList>
            <person name="Vanderperre B."/>
            <person name="Lucier J.-F."/>
            <person name="Motard J."/>
            <person name="Tremblay G."/>
            <person name="Vanderperre S."/>
            <person name="Wisztorski M."/>
            <person name="Salzet M."/>
            <person name="Boisvert F.-M."/>
            <person name="Roucou X."/>
        </authorList>
    </citation>
    <scope>NUCLEOTIDE SEQUENCE</scope>
</reference>
<feature type="region of interest" description="Disordered" evidence="1">
    <location>
        <begin position="44"/>
        <end position="148"/>
    </location>
</feature>
<dbReference type="EMBL" id="HF583983">
    <property type="protein sequence ID" value="CCQ43480.1"/>
    <property type="molecule type" value="Genomic_DNA"/>
</dbReference>
<feature type="compositionally biased region" description="Polar residues" evidence="1">
    <location>
        <begin position="112"/>
        <end position="134"/>
    </location>
</feature>
<feature type="signal peptide" evidence="2">
    <location>
        <begin position="1"/>
        <end position="26"/>
    </location>
</feature>
<accession>L8E852</accession>
<gene>
    <name evidence="3" type="primary">PDZRN3</name>
</gene>
<feature type="chain" id="PRO_5003987925" evidence="2">
    <location>
        <begin position="27"/>
        <end position="148"/>
    </location>
</feature>
<evidence type="ECO:0000256" key="1">
    <source>
        <dbReference type="SAM" id="MobiDB-lite"/>
    </source>
</evidence>
<proteinExistence type="predicted"/>
<keyword evidence="2" id="KW-0732">Signal</keyword>
<evidence type="ECO:0000313" key="3">
    <source>
        <dbReference type="EMBL" id="CCQ43480.1"/>
    </source>
</evidence>
<dbReference type="AlphaFoldDB" id="L8E852"/>